<dbReference type="STRING" id="286115.A0A507D1W5"/>
<dbReference type="Proteomes" id="UP000317494">
    <property type="component" value="Unassembled WGS sequence"/>
</dbReference>
<evidence type="ECO:0000259" key="6">
    <source>
        <dbReference type="PROSITE" id="PS50089"/>
    </source>
</evidence>
<reference evidence="7 8" key="1">
    <citation type="journal article" date="2019" name="Sci. Rep.">
        <title>Comparative genomics of chytrid fungi reveal insights into the obligate biotrophic and pathogenic lifestyle of Synchytrium endobioticum.</title>
        <authorList>
            <person name="van de Vossenberg B.T.L.H."/>
            <person name="Warris S."/>
            <person name="Nguyen H.D.T."/>
            <person name="van Gent-Pelzer M.P.E."/>
            <person name="Joly D.L."/>
            <person name="van de Geest H.C."/>
            <person name="Bonants P.J.M."/>
            <person name="Smith D.S."/>
            <person name="Levesque C.A."/>
            <person name="van der Lee T.A.J."/>
        </authorList>
    </citation>
    <scope>NUCLEOTIDE SEQUENCE [LARGE SCALE GENOMIC DNA]</scope>
    <source>
        <strain evidence="7 8">MB42</strain>
    </source>
</reference>
<organism evidence="7 8">
    <name type="scientific">Synchytrium endobioticum</name>
    <dbReference type="NCBI Taxonomy" id="286115"/>
    <lineage>
        <taxon>Eukaryota</taxon>
        <taxon>Fungi</taxon>
        <taxon>Fungi incertae sedis</taxon>
        <taxon>Chytridiomycota</taxon>
        <taxon>Chytridiomycota incertae sedis</taxon>
        <taxon>Chytridiomycetes</taxon>
        <taxon>Synchytriales</taxon>
        <taxon>Synchytriaceae</taxon>
        <taxon>Synchytrium</taxon>
    </lineage>
</organism>
<evidence type="ECO:0000256" key="4">
    <source>
        <dbReference type="PROSITE-ProRule" id="PRU00175"/>
    </source>
</evidence>
<evidence type="ECO:0000313" key="8">
    <source>
        <dbReference type="Proteomes" id="UP000317494"/>
    </source>
</evidence>
<dbReference type="InterPro" id="IPR017907">
    <property type="entry name" value="Znf_RING_CS"/>
</dbReference>
<protein>
    <recommendedName>
        <fullName evidence="6">RING-type domain-containing protein</fullName>
    </recommendedName>
</protein>
<name>A0A507D1W5_9FUNG</name>
<dbReference type="VEuPathDB" id="FungiDB:SeMB42_g04010"/>
<keyword evidence="8" id="KW-1185">Reference proteome</keyword>
<dbReference type="PROSITE" id="PS00518">
    <property type="entry name" value="ZF_RING_1"/>
    <property type="match status" value="1"/>
</dbReference>
<keyword evidence="1" id="KW-0479">Metal-binding</keyword>
<keyword evidence="3" id="KW-0862">Zinc</keyword>
<evidence type="ECO:0000256" key="3">
    <source>
        <dbReference type="ARBA" id="ARBA00022833"/>
    </source>
</evidence>
<dbReference type="PANTHER" id="PTHR47094:SF1">
    <property type="entry name" value="RING-TYPE E3 UBIQUITIN TRANSFERASE"/>
    <property type="match status" value="1"/>
</dbReference>
<dbReference type="AlphaFoldDB" id="A0A507D1W5"/>
<evidence type="ECO:0000256" key="5">
    <source>
        <dbReference type="SAM" id="MobiDB-lite"/>
    </source>
</evidence>
<comment type="caution">
    <text evidence="7">The sequence shown here is derived from an EMBL/GenBank/DDBJ whole genome shotgun (WGS) entry which is preliminary data.</text>
</comment>
<dbReference type="InterPro" id="IPR001841">
    <property type="entry name" value="Znf_RING"/>
</dbReference>
<feature type="compositionally biased region" description="Low complexity" evidence="5">
    <location>
        <begin position="353"/>
        <end position="370"/>
    </location>
</feature>
<dbReference type="Pfam" id="PF13639">
    <property type="entry name" value="zf-RING_2"/>
    <property type="match status" value="1"/>
</dbReference>
<dbReference type="GO" id="GO:0033768">
    <property type="term" value="C:SUMO-targeted ubiquitin ligase complex"/>
    <property type="evidence" value="ECO:0007669"/>
    <property type="project" value="TreeGrafter"/>
</dbReference>
<dbReference type="Gene3D" id="3.30.40.10">
    <property type="entry name" value="Zinc/RING finger domain, C3HC4 (zinc finger)"/>
    <property type="match status" value="1"/>
</dbReference>
<dbReference type="SMART" id="SM00184">
    <property type="entry name" value="RING"/>
    <property type="match status" value="1"/>
</dbReference>
<dbReference type="InterPro" id="IPR049627">
    <property type="entry name" value="SLX8"/>
</dbReference>
<dbReference type="EMBL" id="QEAN01000154">
    <property type="protein sequence ID" value="TPX45414.1"/>
    <property type="molecule type" value="Genomic_DNA"/>
</dbReference>
<gene>
    <name evidence="7" type="ORF">SeMB42_g04010</name>
</gene>
<sequence length="534" mass="57743">MVKWSDVRTFKWDEHEALCRCLYSERNDTRDGQNAMHVSAASPSSLYAARSPGRSCTFCPSKVPSESKSRARSNFMHTRRTRDASLAPSKTMLGHDGDAHTHGTAPSRNKRRRISKDHEDGAEHPPLASGLPQVPRLDGNADDDGLPDSPLSSVSHRYMSSTDPTDHIIDNHPEELQPLAEPTATIIMPNIITYPPEAQHLDESAHLKQETLVQLPSSLEDDAIPPTHHDNQSLVTAPEPPPPPTLAAAFTIQDVPTTSSTSNTNPTLSSSEVFIDLTDSPDIVVQRPRPSHRRLLGTRRHNIRNLVANGNPTPLAVNDEDDDLQIVSVYQAPQGLQHRNNNINDLTRMPNRTSSSSSSSSSTTHLPFSTVSSDDDVVLVSERPGRPIPQSQPPQTLTQRLLSSFGFANPNVSLTIQLPFNGNTRGASSSGDFAGPAASSSGSGSHAINNRHTTLPLNAAIPAPEPEEMPLRAAALKCAVCLSYAAEDTPLSSTTCGHIFCSDCVNSAVKITGKCPICRSSLKGKNCIHRLYLT</sequence>
<dbReference type="PROSITE" id="PS50089">
    <property type="entry name" value="ZF_RING_2"/>
    <property type="match status" value="1"/>
</dbReference>
<feature type="region of interest" description="Disordered" evidence="5">
    <location>
        <begin position="333"/>
        <end position="370"/>
    </location>
</feature>
<accession>A0A507D1W5</accession>
<dbReference type="GO" id="GO:0008270">
    <property type="term" value="F:zinc ion binding"/>
    <property type="evidence" value="ECO:0007669"/>
    <property type="project" value="UniProtKB-KW"/>
</dbReference>
<dbReference type="GO" id="GO:0061630">
    <property type="term" value="F:ubiquitin protein ligase activity"/>
    <property type="evidence" value="ECO:0007669"/>
    <property type="project" value="InterPro"/>
</dbReference>
<feature type="region of interest" description="Disordered" evidence="5">
    <location>
        <begin position="59"/>
        <end position="170"/>
    </location>
</feature>
<evidence type="ECO:0000256" key="2">
    <source>
        <dbReference type="ARBA" id="ARBA00022771"/>
    </source>
</evidence>
<evidence type="ECO:0000313" key="7">
    <source>
        <dbReference type="EMBL" id="TPX45414.1"/>
    </source>
</evidence>
<dbReference type="InterPro" id="IPR013083">
    <property type="entry name" value="Znf_RING/FYVE/PHD"/>
</dbReference>
<feature type="region of interest" description="Disordered" evidence="5">
    <location>
        <begin position="426"/>
        <end position="446"/>
    </location>
</feature>
<dbReference type="SUPFAM" id="SSF57850">
    <property type="entry name" value="RING/U-box"/>
    <property type="match status" value="1"/>
</dbReference>
<dbReference type="GO" id="GO:0006511">
    <property type="term" value="P:ubiquitin-dependent protein catabolic process"/>
    <property type="evidence" value="ECO:0007669"/>
    <property type="project" value="TreeGrafter"/>
</dbReference>
<dbReference type="GO" id="GO:0032183">
    <property type="term" value="F:SUMO binding"/>
    <property type="evidence" value="ECO:0007669"/>
    <property type="project" value="TreeGrafter"/>
</dbReference>
<feature type="domain" description="RING-type" evidence="6">
    <location>
        <begin position="478"/>
        <end position="519"/>
    </location>
</feature>
<keyword evidence="2 4" id="KW-0863">Zinc-finger</keyword>
<dbReference type="GO" id="GO:0140082">
    <property type="term" value="F:SUMO-ubiquitin ligase activity"/>
    <property type="evidence" value="ECO:0007669"/>
    <property type="project" value="TreeGrafter"/>
</dbReference>
<dbReference type="PANTHER" id="PTHR47094">
    <property type="entry name" value="ELFLESS, ISOFORM B"/>
    <property type="match status" value="1"/>
</dbReference>
<proteinExistence type="predicted"/>
<evidence type="ECO:0000256" key="1">
    <source>
        <dbReference type="ARBA" id="ARBA00022723"/>
    </source>
</evidence>